<feature type="transmembrane region" description="Helical" evidence="8">
    <location>
        <begin position="29"/>
        <end position="49"/>
    </location>
</feature>
<feature type="transmembrane region" description="Helical" evidence="8">
    <location>
        <begin position="232"/>
        <end position="255"/>
    </location>
</feature>
<sequence>MKQAREPFSAGRLWAVILKDLIQLRRDRLTFAMMIGIPIIQMALFGFAINGDPRHLPTAVVAQEQGPYTRSLVQALEHTGYFRVTHAGIGEREADRLLSRGEVQFVLTVPAGFARAVDRGERPALLLEADATDPAATGNALGAVQQLAAGALRHDLRHLPAAAPSTQAVPFEWRIHRRYNPEGITQNNVVPGLMGVILTMTMVMMTSLGLTREVERGTMENLLATPVQPLEVMVGKIVPFVAIGLVQVAVILLAARHVFGVPFNGSTVLLMLGTLAFIGASLMVGITISSVARSQMQAMQMTFFFFLPSMLLSGFMFPFRGMPGWAQWLGEALPLTHFLRLVRGLMLKGNAAADVWPHLWPLLLFTAAMLAVGLLRFRRTLD</sequence>
<gene>
    <name evidence="10" type="ORF">V4F39_14575</name>
</gene>
<dbReference type="InterPro" id="IPR047817">
    <property type="entry name" value="ABC2_TM_bact-type"/>
</dbReference>
<evidence type="ECO:0000256" key="5">
    <source>
        <dbReference type="ARBA" id="ARBA00022692"/>
    </source>
</evidence>
<protein>
    <submittedName>
        <fullName evidence="10">ABC transporter permease</fullName>
    </submittedName>
</protein>
<dbReference type="GO" id="GO:0140359">
    <property type="term" value="F:ABC-type transporter activity"/>
    <property type="evidence" value="ECO:0007669"/>
    <property type="project" value="InterPro"/>
</dbReference>
<dbReference type="EMBL" id="JAZIBG010000028">
    <property type="protein sequence ID" value="MEF7615143.1"/>
    <property type="molecule type" value="Genomic_DNA"/>
</dbReference>
<comment type="similarity">
    <text evidence="2">Belongs to the ABC-2 integral membrane protein family.</text>
</comment>
<dbReference type="Pfam" id="PF12698">
    <property type="entry name" value="ABC2_membrane_3"/>
    <property type="match status" value="1"/>
</dbReference>
<evidence type="ECO:0000256" key="2">
    <source>
        <dbReference type="ARBA" id="ARBA00007783"/>
    </source>
</evidence>
<dbReference type="PROSITE" id="PS51012">
    <property type="entry name" value="ABC_TM2"/>
    <property type="match status" value="1"/>
</dbReference>
<evidence type="ECO:0000256" key="6">
    <source>
        <dbReference type="ARBA" id="ARBA00022989"/>
    </source>
</evidence>
<dbReference type="AlphaFoldDB" id="A0AAW9QFJ5"/>
<keyword evidence="7 8" id="KW-0472">Membrane</keyword>
<dbReference type="Proteomes" id="UP001336250">
    <property type="component" value="Unassembled WGS sequence"/>
</dbReference>
<comment type="caution">
    <text evidence="10">The sequence shown here is derived from an EMBL/GenBank/DDBJ whole genome shotgun (WGS) entry which is preliminary data.</text>
</comment>
<organism evidence="10 11">
    <name type="scientific">Aquincola agrisoli</name>
    <dbReference type="NCBI Taxonomy" id="3119538"/>
    <lineage>
        <taxon>Bacteria</taxon>
        <taxon>Pseudomonadati</taxon>
        <taxon>Pseudomonadota</taxon>
        <taxon>Betaproteobacteria</taxon>
        <taxon>Burkholderiales</taxon>
        <taxon>Sphaerotilaceae</taxon>
        <taxon>Aquincola</taxon>
    </lineage>
</organism>
<evidence type="ECO:0000313" key="11">
    <source>
        <dbReference type="Proteomes" id="UP001336250"/>
    </source>
</evidence>
<keyword evidence="4" id="KW-1003">Cell membrane</keyword>
<name>A0AAW9QFJ5_9BURK</name>
<feature type="transmembrane region" description="Helical" evidence="8">
    <location>
        <begin position="359"/>
        <end position="377"/>
    </location>
</feature>
<dbReference type="PANTHER" id="PTHR30294:SF29">
    <property type="entry name" value="MULTIDRUG ABC TRANSPORTER PERMEASE YBHS-RELATED"/>
    <property type="match status" value="1"/>
</dbReference>
<dbReference type="RefSeq" id="WP_332290263.1">
    <property type="nucleotide sequence ID" value="NZ_JAZIBG010000028.1"/>
</dbReference>
<proteinExistence type="inferred from homology"/>
<evidence type="ECO:0000259" key="9">
    <source>
        <dbReference type="PROSITE" id="PS51012"/>
    </source>
</evidence>
<dbReference type="InterPro" id="IPR013525">
    <property type="entry name" value="ABC2_TM"/>
</dbReference>
<comment type="subcellular location">
    <subcellularLocation>
        <location evidence="1">Cell membrane</location>
        <topology evidence="1">Multi-pass membrane protein</topology>
    </subcellularLocation>
</comment>
<keyword evidence="11" id="KW-1185">Reference proteome</keyword>
<evidence type="ECO:0000256" key="1">
    <source>
        <dbReference type="ARBA" id="ARBA00004651"/>
    </source>
</evidence>
<dbReference type="Gene3D" id="3.40.1710.10">
    <property type="entry name" value="abc type-2 transporter like domain"/>
    <property type="match status" value="1"/>
</dbReference>
<evidence type="ECO:0000256" key="4">
    <source>
        <dbReference type="ARBA" id="ARBA00022475"/>
    </source>
</evidence>
<keyword evidence="6 8" id="KW-1133">Transmembrane helix</keyword>
<reference evidence="10 11" key="1">
    <citation type="submission" date="2024-02" db="EMBL/GenBank/DDBJ databases">
        <title>Genome sequence of Aquincola sp. MAHUQ-54.</title>
        <authorList>
            <person name="Huq M.A."/>
        </authorList>
    </citation>
    <scope>NUCLEOTIDE SEQUENCE [LARGE SCALE GENOMIC DNA]</scope>
    <source>
        <strain evidence="10 11">MAHUQ-54</strain>
    </source>
</reference>
<dbReference type="GO" id="GO:0005886">
    <property type="term" value="C:plasma membrane"/>
    <property type="evidence" value="ECO:0007669"/>
    <property type="project" value="UniProtKB-SubCell"/>
</dbReference>
<dbReference type="PANTHER" id="PTHR30294">
    <property type="entry name" value="MEMBRANE COMPONENT OF ABC TRANSPORTER YHHJ-RELATED"/>
    <property type="match status" value="1"/>
</dbReference>
<evidence type="ECO:0000256" key="7">
    <source>
        <dbReference type="ARBA" id="ARBA00023136"/>
    </source>
</evidence>
<dbReference type="InterPro" id="IPR051449">
    <property type="entry name" value="ABC-2_transporter_component"/>
</dbReference>
<evidence type="ECO:0000256" key="8">
    <source>
        <dbReference type="SAM" id="Phobius"/>
    </source>
</evidence>
<feature type="domain" description="ABC transmembrane type-2" evidence="9">
    <location>
        <begin position="155"/>
        <end position="380"/>
    </location>
</feature>
<feature type="transmembrane region" description="Helical" evidence="8">
    <location>
        <begin position="189"/>
        <end position="211"/>
    </location>
</feature>
<keyword evidence="3" id="KW-0813">Transport</keyword>
<evidence type="ECO:0000313" key="10">
    <source>
        <dbReference type="EMBL" id="MEF7615143.1"/>
    </source>
</evidence>
<accession>A0AAW9QFJ5</accession>
<keyword evidence="5 8" id="KW-0812">Transmembrane</keyword>
<feature type="transmembrane region" description="Helical" evidence="8">
    <location>
        <begin position="301"/>
        <end position="319"/>
    </location>
</feature>
<feature type="transmembrane region" description="Helical" evidence="8">
    <location>
        <begin position="267"/>
        <end position="289"/>
    </location>
</feature>
<evidence type="ECO:0000256" key="3">
    <source>
        <dbReference type="ARBA" id="ARBA00022448"/>
    </source>
</evidence>